<dbReference type="EMBL" id="JBBNAG010000009">
    <property type="protein sequence ID" value="KAK9104940.1"/>
    <property type="molecule type" value="Genomic_DNA"/>
</dbReference>
<sequence>MALNRMQNAKGAALQLLAESYTSRDQHPQRVVGGGAGDGVGPMVVISSYRLENQLDYVYV</sequence>
<accession>A0AAP0I1Q9</accession>
<evidence type="ECO:0000313" key="1">
    <source>
        <dbReference type="EMBL" id="KAK9104940.1"/>
    </source>
</evidence>
<proteinExistence type="predicted"/>
<gene>
    <name evidence="1" type="ORF">Scep_021784</name>
</gene>
<name>A0AAP0I1Q9_9MAGN</name>
<protein>
    <submittedName>
        <fullName evidence="1">Uncharacterized protein</fullName>
    </submittedName>
</protein>
<reference evidence="1 2" key="1">
    <citation type="submission" date="2024-01" db="EMBL/GenBank/DDBJ databases">
        <title>Genome assemblies of Stephania.</title>
        <authorList>
            <person name="Yang L."/>
        </authorList>
    </citation>
    <scope>NUCLEOTIDE SEQUENCE [LARGE SCALE GENOMIC DNA]</scope>
    <source>
        <strain evidence="1">JXDWG</strain>
        <tissue evidence="1">Leaf</tissue>
    </source>
</reference>
<dbReference type="Proteomes" id="UP001419268">
    <property type="component" value="Unassembled WGS sequence"/>
</dbReference>
<dbReference type="AlphaFoldDB" id="A0AAP0I1Q9"/>
<keyword evidence="2" id="KW-1185">Reference proteome</keyword>
<evidence type="ECO:0000313" key="2">
    <source>
        <dbReference type="Proteomes" id="UP001419268"/>
    </source>
</evidence>
<organism evidence="1 2">
    <name type="scientific">Stephania cephalantha</name>
    <dbReference type="NCBI Taxonomy" id="152367"/>
    <lineage>
        <taxon>Eukaryota</taxon>
        <taxon>Viridiplantae</taxon>
        <taxon>Streptophyta</taxon>
        <taxon>Embryophyta</taxon>
        <taxon>Tracheophyta</taxon>
        <taxon>Spermatophyta</taxon>
        <taxon>Magnoliopsida</taxon>
        <taxon>Ranunculales</taxon>
        <taxon>Menispermaceae</taxon>
        <taxon>Menispermoideae</taxon>
        <taxon>Cissampelideae</taxon>
        <taxon>Stephania</taxon>
    </lineage>
</organism>
<comment type="caution">
    <text evidence="1">The sequence shown here is derived from an EMBL/GenBank/DDBJ whole genome shotgun (WGS) entry which is preliminary data.</text>
</comment>